<dbReference type="Pfam" id="PF00990">
    <property type="entry name" value="GGDEF"/>
    <property type="match status" value="1"/>
</dbReference>
<keyword evidence="3" id="KW-1133">Transmembrane helix</keyword>
<evidence type="ECO:0000256" key="3">
    <source>
        <dbReference type="SAM" id="Phobius"/>
    </source>
</evidence>
<keyword evidence="3" id="KW-0812">Transmembrane</keyword>
<proteinExistence type="predicted"/>
<evidence type="ECO:0000256" key="2">
    <source>
        <dbReference type="ARBA" id="ARBA00034247"/>
    </source>
</evidence>
<comment type="caution">
    <text evidence="5">The sequence shown here is derived from an EMBL/GenBank/DDBJ whole genome shotgun (WGS) entry which is preliminary data.</text>
</comment>
<dbReference type="RefSeq" id="WP_253448734.1">
    <property type="nucleotide sequence ID" value="NZ_JALJYF010000002.1"/>
</dbReference>
<dbReference type="SUPFAM" id="SSF48452">
    <property type="entry name" value="TPR-like"/>
    <property type="match status" value="2"/>
</dbReference>
<dbReference type="CDD" id="cd01949">
    <property type="entry name" value="GGDEF"/>
    <property type="match status" value="1"/>
</dbReference>
<evidence type="ECO:0000256" key="1">
    <source>
        <dbReference type="ARBA" id="ARBA00012528"/>
    </source>
</evidence>
<dbReference type="InterPro" id="IPR011990">
    <property type="entry name" value="TPR-like_helical_dom_sf"/>
</dbReference>
<name>A0ABT1G952_9GAMM</name>
<dbReference type="InterPro" id="IPR043128">
    <property type="entry name" value="Rev_trsase/Diguanyl_cyclase"/>
</dbReference>
<gene>
    <name evidence="5" type="ORF">J2T60_001843</name>
</gene>
<comment type="catalytic activity">
    <reaction evidence="2">
        <text>2 GTP = 3',3'-c-di-GMP + 2 diphosphate</text>
        <dbReference type="Rhea" id="RHEA:24898"/>
        <dbReference type="ChEBI" id="CHEBI:33019"/>
        <dbReference type="ChEBI" id="CHEBI:37565"/>
        <dbReference type="ChEBI" id="CHEBI:58805"/>
        <dbReference type="EC" id="2.7.7.65"/>
    </reaction>
</comment>
<feature type="domain" description="GGDEF" evidence="4">
    <location>
        <begin position="460"/>
        <end position="590"/>
    </location>
</feature>
<dbReference type="SMART" id="SM00028">
    <property type="entry name" value="TPR"/>
    <property type="match status" value="4"/>
</dbReference>
<reference evidence="5 6" key="1">
    <citation type="submission" date="2022-03" db="EMBL/GenBank/DDBJ databases">
        <title>Genomic Encyclopedia of Type Strains, Phase III (KMG-III): the genomes of soil and plant-associated and newly described type strains.</title>
        <authorList>
            <person name="Whitman W."/>
        </authorList>
    </citation>
    <scope>NUCLEOTIDE SEQUENCE [LARGE SCALE GENOMIC DNA]</scope>
    <source>
        <strain evidence="5 6">BSker1</strain>
    </source>
</reference>
<accession>A0ABT1G952</accession>
<keyword evidence="3" id="KW-0472">Membrane</keyword>
<dbReference type="InterPro" id="IPR000160">
    <property type="entry name" value="GGDEF_dom"/>
</dbReference>
<protein>
    <recommendedName>
        <fullName evidence="1">diguanylate cyclase</fullName>
        <ecNumber evidence="1">2.7.7.65</ecNumber>
    </recommendedName>
</protein>
<dbReference type="PANTHER" id="PTHR45138">
    <property type="entry name" value="REGULATORY COMPONENTS OF SENSORY TRANSDUCTION SYSTEM"/>
    <property type="match status" value="1"/>
</dbReference>
<dbReference type="Proteomes" id="UP001523550">
    <property type="component" value="Unassembled WGS sequence"/>
</dbReference>
<organism evidence="5 6">
    <name type="scientific">Natronospira proteinivora</name>
    <dbReference type="NCBI Taxonomy" id="1807133"/>
    <lineage>
        <taxon>Bacteria</taxon>
        <taxon>Pseudomonadati</taxon>
        <taxon>Pseudomonadota</taxon>
        <taxon>Gammaproteobacteria</taxon>
        <taxon>Natronospirales</taxon>
        <taxon>Natronospiraceae</taxon>
        <taxon>Natronospira</taxon>
    </lineage>
</organism>
<dbReference type="Gene3D" id="1.25.40.10">
    <property type="entry name" value="Tetratricopeptide repeat domain"/>
    <property type="match status" value="2"/>
</dbReference>
<dbReference type="PANTHER" id="PTHR45138:SF9">
    <property type="entry name" value="DIGUANYLATE CYCLASE DGCM-RELATED"/>
    <property type="match status" value="1"/>
</dbReference>
<evidence type="ECO:0000259" key="4">
    <source>
        <dbReference type="PROSITE" id="PS50887"/>
    </source>
</evidence>
<dbReference type="EC" id="2.7.7.65" evidence="1"/>
<dbReference type="InterPro" id="IPR050469">
    <property type="entry name" value="Diguanylate_Cyclase"/>
</dbReference>
<sequence length="598" mass="67045">MQAESNAQGWRKIAVQSWQVMTLGLLLSVVSFPSLAAESLEAELTSLEAQSVTGDWQATEERLDALAPQLAEADPALQVRAGLIRARNAAIGGNEDRGLAMLEELLEQAPTDALRLDVHSLTANLAMNIGRYAKAFEHLGHGLDLLDVVDDPAPRARIYGHAAMIYTRMGEYEQATRFGDQAVAMARETGNRRELCVELERLSNAETETRGWIARHATISDAERTCEAANDELFGAAMIRKRGLLYRDRGEWAQALVVLAQAREAIGELGFARGMIVVDLDRAEMLIEMGELEKAEGLLDGTIETLEARGDLMDLERALIAAAELAEARRDHESAAQYYRRAREIRIEWEERERDLRRTYLRTAFETEIQRQELELLREQARVADLEATTQRQRRLFMGLGYAATAVVSVMLFVLLMRSSRERRHFRRLSERDSLTGLLNHSHFFACAQQALDEARADEQGFVLVLADIDHFKQFNDTHGHAAGDGALRKVAALFHRVFGEDAVIGRVGGEEFALALPAWNREGTLARIHRFRRKLEPLSYDGQRLQITLSFGLVEAGEDLSVRAMHRLADEALYEAKGAGRDRVVEADHERLDPVDQ</sequence>
<dbReference type="PROSITE" id="PS50887">
    <property type="entry name" value="GGDEF"/>
    <property type="match status" value="1"/>
</dbReference>
<keyword evidence="6" id="KW-1185">Reference proteome</keyword>
<evidence type="ECO:0000313" key="5">
    <source>
        <dbReference type="EMBL" id="MCP1727843.1"/>
    </source>
</evidence>
<dbReference type="NCBIfam" id="TIGR00254">
    <property type="entry name" value="GGDEF"/>
    <property type="match status" value="1"/>
</dbReference>
<dbReference type="InterPro" id="IPR019734">
    <property type="entry name" value="TPR_rpt"/>
</dbReference>
<dbReference type="Gene3D" id="3.30.70.270">
    <property type="match status" value="1"/>
</dbReference>
<evidence type="ECO:0000313" key="6">
    <source>
        <dbReference type="Proteomes" id="UP001523550"/>
    </source>
</evidence>
<feature type="transmembrane region" description="Helical" evidence="3">
    <location>
        <begin position="396"/>
        <end position="417"/>
    </location>
</feature>
<dbReference type="InterPro" id="IPR029787">
    <property type="entry name" value="Nucleotide_cyclase"/>
</dbReference>
<dbReference type="EMBL" id="JALJYF010000002">
    <property type="protein sequence ID" value="MCP1727843.1"/>
    <property type="molecule type" value="Genomic_DNA"/>
</dbReference>
<dbReference type="SUPFAM" id="SSF55073">
    <property type="entry name" value="Nucleotide cyclase"/>
    <property type="match status" value="1"/>
</dbReference>
<dbReference type="SMART" id="SM00267">
    <property type="entry name" value="GGDEF"/>
    <property type="match status" value="1"/>
</dbReference>